<keyword evidence="2" id="KW-0175">Coiled coil</keyword>
<dbReference type="GO" id="GO:0003676">
    <property type="term" value="F:nucleic acid binding"/>
    <property type="evidence" value="ECO:0007669"/>
    <property type="project" value="InterPro"/>
</dbReference>
<dbReference type="InterPro" id="IPR001878">
    <property type="entry name" value="Znf_CCHC"/>
</dbReference>
<feature type="compositionally biased region" description="Polar residues" evidence="3">
    <location>
        <begin position="409"/>
        <end position="422"/>
    </location>
</feature>
<name>A0A8B6BJA7_MYTGA</name>
<organism evidence="5 6">
    <name type="scientific">Mytilus galloprovincialis</name>
    <name type="common">Mediterranean mussel</name>
    <dbReference type="NCBI Taxonomy" id="29158"/>
    <lineage>
        <taxon>Eukaryota</taxon>
        <taxon>Metazoa</taxon>
        <taxon>Spiralia</taxon>
        <taxon>Lophotrochozoa</taxon>
        <taxon>Mollusca</taxon>
        <taxon>Bivalvia</taxon>
        <taxon>Autobranchia</taxon>
        <taxon>Pteriomorphia</taxon>
        <taxon>Mytilida</taxon>
        <taxon>Mytiloidea</taxon>
        <taxon>Mytilidae</taxon>
        <taxon>Mytilinae</taxon>
        <taxon>Mytilus</taxon>
    </lineage>
</organism>
<feature type="region of interest" description="Disordered" evidence="3">
    <location>
        <begin position="312"/>
        <end position="339"/>
    </location>
</feature>
<gene>
    <name evidence="5" type="ORF">MGAL_10B054018</name>
</gene>
<feature type="region of interest" description="Disordered" evidence="3">
    <location>
        <begin position="401"/>
        <end position="422"/>
    </location>
</feature>
<accession>A0A8B6BJA7</accession>
<dbReference type="OrthoDB" id="6184116at2759"/>
<keyword evidence="1" id="KW-0862">Zinc</keyword>
<dbReference type="Proteomes" id="UP000596742">
    <property type="component" value="Unassembled WGS sequence"/>
</dbReference>
<evidence type="ECO:0000313" key="6">
    <source>
        <dbReference type="Proteomes" id="UP000596742"/>
    </source>
</evidence>
<dbReference type="GO" id="GO:0008270">
    <property type="term" value="F:zinc ion binding"/>
    <property type="evidence" value="ECO:0007669"/>
    <property type="project" value="UniProtKB-KW"/>
</dbReference>
<feature type="domain" description="CCHC-type" evidence="4">
    <location>
        <begin position="40"/>
        <end position="54"/>
    </location>
</feature>
<evidence type="ECO:0000256" key="3">
    <source>
        <dbReference type="SAM" id="MobiDB-lite"/>
    </source>
</evidence>
<dbReference type="AlphaFoldDB" id="A0A8B6BJA7"/>
<protein>
    <recommendedName>
        <fullName evidence="4">CCHC-type domain-containing protein</fullName>
    </recommendedName>
</protein>
<evidence type="ECO:0000259" key="4">
    <source>
        <dbReference type="PROSITE" id="PS50158"/>
    </source>
</evidence>
<reference evidence="5" key="1">
    <citation type="submission" date="2018-11" db="EMBL/GenBank/DDBJ databases">
        <authorList>
            <person name="Alioto T."/>
            <person name="Alioto T."/>
        </authorList>
    </citation>
    <scope>NUCLEOTIDE SEQUENCE</scope>
</reference>
<keyword evidence="1" id="KW-0863">Zinc-finger</keyword>
<feature type="coiled-coil region" evidence="2">
    <location>
        <begin position="234"/>
        <end position="268"/>
    </location>
</feature>
<evidence type="ECO:0000313" key="5">
    <source>
        <dbReference type="EMBL" id="VDH91102.1"/>
    </source>
</evidence>
<evidence type="ECO:0000256" key="2">
    <source>
        <dbReference type="SAM" id="Coils"/>
    </source>
</evidence>
<comment type="caution">
    <text evidence="5">The sequence shown here is derived from an EMBL/GenBank/DDBJ whole genome shotgun (WGS) entry which is preliminary data.</text>
</comment>
<keyword evidence="1" id="KW-0479">Metal-binding</keyword>
<sequence length="467" mass="54124">MEYNFRPQWRPWFFQMRQIPACARCGNQHRQTFCYAASKKCFKCHHVGHYARMCVSRPHQEIPKCKDVPQIKTKSKSQKDRDSRRIQEYFDSKSFTRSLPFANLRDSAFRSCLDSSSIIKCELTSVKEKLSTVQKKGESQTAEILKLREQLLHFQSVSVENEKLRADVLSLQDNQLRQSINEDNCQIYVKRINDLEVYLQRKSDFIFDSQQKYEEISTEKRQFFNENSILHFEVDEYYKQIGELNIKLKESESEKEQLRSTLNQRNKSDLTISGLSEDSRQQDNFILSQLKIKQSTSHCICLSHLLQKALPQRKNKHTQKPSLTIGGGPKVPSKTDSRPQLQDQELMSYWLRSANMQPQNAVIMDQPIVVEIHVQPENQPPPPVENQPLVLQDQPPLVPVQPPPVQAAASGQGSNRPTPPGFTNSKIMVNLKHYNGDTDAVQWWASFLAYITLQRMAEWEAILVLPF</sequence>
<dbReference type="EMBL" id="UYJE01000203">
    <property type="protein sequence ID" value="VDH91102.1"/>
    <property type="molecule type" value="Genomic_DNA"/>
</dbReference>
<keyword evidence="6" id="KW-1185">Reference proteome</keyword>
<proteinExistence type="predicted"/>
<dbReference type="PROSITE" id="PS50158">
    <property type="entry name" value="ZF_CCHC"/>
    <property type="match status" value="1"/>
</dbReference>
<evidence type="ECO:0000256" key="1">
    <source>
        <dbReference type="PROSITE-ProRule" id="PRU00047"/>
    </source>
</evidence>